<name>Q9RZT9_DEIRA</name>
<geneLocation type="plasmid" evidence="4">
    <name>megaplasmid MP1</name>
</geneLocation>
<dbReference type="PATRIC" id="fig|243230.17.peg.21"/>
<reference evidence="3 4" key="1">
    <citation type="journal article" date="1999" name="Science">
        <title>Genome sequence of the radioresistant bacterium Deinococcus radiodurans R1.</title>
        <authorList>
            <person name="White O."/>
            <person name="Eisen J.A."/>
            <person name="Heidelberg J.F."/>
            <person name="Hickey E.K."/>
            <person name="Peterson J.D."/>
            <person name="Dodson R.J."/>
            <person name="Haft D.H."/>
            <person name="Gwinn M.L."/>
            <person name="Nelson W.C."/>
            <person name="Richardson D.L."/>
            <person name="Moffat K.S."/>
            <person name="Qin H."/>
            <person name="Jiang L."/>
            <person name="Pamphile W."/>
            <person name="Crosby M."/>
            <person name="Shen M."/>
            <person name="Vamathevan J.J."/>
            <person name="Lam P."/>
            <person name="McDonald L."/>
            <person name="Utterback T."/>
            <person name="Zalewski C."/>
            <person name="Makarova K.S."/>
            <person name="Aravind L."/>
            <person name="Daly M.J."/>
            <person name="Minton K.W."/>
            <person name="Fleischmann R.D."/>
            <person name="Ketchum K.A."/>
            <person name="Nelson K.E."/>
            <person name="Salzberg S."/>
            <person name="Smith H.O."/>
            <person name="Venter J.C."/>
            <person name="Fraser C.M."/>
        </authorList>
    </citation>
    <scope>NUCLEOTIDE SEQUENCE [LARGE SCALE GENOMIC DNA]</scope>
    <source>
        <strain evidence="4">ATCC 13939 / DSM 20539 / JCM 16871 / LMG 4051 / NBRC 15346 / NCIMB 9279 / R1 / VKM B-1422</strain>
    </source>
</reference>
<keyword evidence="1" id="KW-0597">Phosphoprotein</keyword>
<evidence type="ECO:0000313" key="3">
    <source>
        <dbReference type="EMBL" id="AAF12578.1"/>
    </source>
</evidence>
<protein>
    <submittedName>
        <fullName evidence="3">Sigma-B regulator RsbR</fullName>
    </submittedName>
</protein>
<proteinExistence type="predicted"/>
<dbReference type="EnsemblBacteria" id="AAF12578">
    <property type="protein sequence ID" value="AAF12578"/>
    <property type="gene ID" value="DR_B0024"/>
</dbReference>
<dbReference type="SUPFAM" id="SSF52091">
    <property type="entry name" value="SpoIIaa-like"/>
    <property type="match status" value="1"/>
</dbReference>
<dbReference type="PROSITE" id="PS50801">
    <property type="entry name" value="STAS"/>
    <property type="match status" value="1"/>
</dbReference>
<dbReference type="SMR" id="Q9RZT9"/>
<dbReference type="CDD" id="cd07041">
    <property type="entry name" value="STAS_RsbR_RsbS_like"/>
    <property type="match status" value="1"/>
</dbReference>
<evidence type="ECO:0000313" key="4">
    <source>
        <dbReference type="Proteomes" id="UP000002524"/>
    </source>
</evidence>
<dbReference type="AlphaFoldDB" id="Q9RZT9"/>
<evidence type="ECO:0000256" key="1">
    <source>
        <dbReference type="ARBA" id="ARBA00022553"/>
    </source>
</evidence>
<dbReference type="HOGENOM" id="CLU_026775_0_0_0"/>
<sequence length="299" mass="32828">MEAVCSGESMESHEMIVRSLGESAALLEEWISEQLRSPDVRHDLLSETQLRAQAQAFLTQFTRAVTQAASLGQLGTITGESWAELRGFLEDLSRRWASQGFSFSEVAIFVFSLKQPLFERLRQQEQSAGADAQTVIQAVWTVSTLLDRLGLYTVTVYQRSREAIIERQRQEMLELSTPVVKIWEGVVALPLIGTLDSERTQVVMETLLERIVETGASVAIIDITGVPTVDTLVAQHLLRTVAATQLMGAECIISGIRPQIAQTIVQLGIDLSGVTTLATLADAIRVAMNRTEASPRGAF</sequence>
<dbReference type="EMBL" id="AE001826">
    <property type="protein sequence ID" value="AAF12578.1"/>
    <property type="molecule type" value="Genomic_DNA"/>
</dbReference>
<dbReference type="KEGG" id="dra:DR_B0024"/>
<organism evidence="3 4">
    <name type="scientific">Deinococcus radiodurans (strain ATCC 13939 / DSM 20539 / JCM 16871 / CCUG 27074 / LMG 4051 / NBRC 15346 / NCIMB 9279 / VKM B-1422 / R1)</name>
    <dbReference type="NCBI Taxonomy" id="243230"/>
    <lineage>
        <taxon>Bacteria</taxon>
        <taxon>Thermotogati</taxon>
        <taxon>Deinococcota</taxon>
        <taxon>Deinococci</taxon>
        <taxon>Deinococcales</taxon>
        <taxon>Deinococcaceae</taxon>
        <taxon>Deinococcus</taxon>
    </lineage>
</organism>
<dbReference type="Pfam" id="PF01740">
    <property type="entry name" value="STAS"/>
    <property type="match status" value="1"/>
</dbReference>
<keyword evidence="3" id="KW-0614">Plasmid</keyword>
<feature type="domain" description="STAS" evidence="2">
    <location>
        <begin position="176"/>
        <end position="287"/>
    </location>
</feature>
<accession>Q9RZT9</accession>
<dbReference type="PANTHER" id="PTHR33745:SF3">
    <property type="entry name" value="RSBT CO-ANTAGONIST PROTEIN RSBRC"/>
    <property type="match status" value="1"/>
</dbReference>
<dbReference type="Pfam" id="PF14361">
    <property type="entry name" value="RsbRD_N"/>
    <property type="match status" value="1"/>
</dbReference>
<dbReference type="InterPro" id="IPR051932">
    <property type="entry name" value="Bact_StressResp_Reg"/>
</dbReference>
<dbReference type="InterPro" id="IPR025751">
    <property type="entry name" value="RsbRD_N_dom"/>
</dbReference>
<dbReference type="PIR" id="F75620">
    <property type="entry name" value="F75620"/>
</dbReference>
<dbReference type="OrthoDB" id="9800154at2"/>
<dbReference type="InterPro" id="IPR036513">
    <property type="entry name" value="STAS_dom_sf"/>
</dbReference>
<dbReference type="InParanoid" id="Q9RZT9"/>
<dbReference type="PANTHER" id="PTHR33745">
    <property type="entry name" value="RSBT ANTAGONIST PROTEIN RSBS-RELATED"/>
    <property type="match status" value="1"/>
</dbReference>
<dbReference type="InterPro" id="IPR002645">
    <property type="entry name" value="STAS_dom"/>
</dbReference>
<dbReference type="FunCoup" id="Q9RZT9">
    <property type="interactions" value="9"/>
</dbReference>
<keyword evidence="4" id="KW-1185">Reference proteome</keyword>
<dbReference type="Gene3D" id="3.30.750.24">
    <property type="entry name" value="STAS domain"/>
    <property type="match status" value="1"/>
</dbReference>
<dbReference type="Proteomes" id="UP000002524">
    <property type="component" value="Plasmid MP1"/>
</dbReference>
<evidence type="ECO:0000259" key="2">
    <source>
        <dbReference type="PROSITE" id="PS50801"/>
    </source>
</evidence>
<gene>
    <name evidence="3" type="ordered locus">DR_B0024</name>
</gene>